<dbReference type="AlphaFoldDB" id="A0A397UGJ7"/>
<dbReference type="OrthoDB" id="2425836at2759"/>
<dbReference type="STRING" id="44941.A0A397UGJ7"/>
<feature type="non-terminal residue" evidence="2">
    <location>
        <position position="154"/>
    </location>
</feature>
<organism evidence="2 3">
    <name type="scientific">Gigaspora rosea</name>
    <dbReference type="NCBI Taxonomy" id="44941"/>
    <lineage>
        <taxon>Eukaryota</taxon>
        <taxon>Fungi</taxon>
        <taxon>Fungi incertae sedis</taxon>
        <taxon>Mucoromycota</taxon>
        <taxon>Glomeromycotina</taxon>
        <taxon>Glomeromycetes</taxon>
        <taxon>Diversisporales</taxon>
        <taxon>Gigasporaceae</taxon>
        <taxon>Gigaspora</taxon>
    </lineage>
</organism>
<evidence type="ECO:0000313" key="3">
    <source>
        <dbReference type="Proteomes" id="UP000266673"/>
    </source>
</evidence>
<proteinExistence type="predicted"/>
<protein>
    <submittedName>
        <fullName evidence="2">Uncharacterized protein</fullName>
    </submittedName>
</protein>
<gene>
    <name evidence="2" type="ORF">C2G38_2210860</name>
</gene>
<evidence type="ECO:0000256" key="1">
    <source>
        <dbReference type="SAM" id="MobiDB-lite"/>
    </source>
</evidence>
<evidence type="ECO:0000313" key="2">
    <source>
        <dbReference type="EMBL" id="RIB08731.1"/>
    </source>
</evidence>
<accession>A0A397UGJ7</accession>
<dbReference type="Proteomes" id="UP000266673">
    <property type="component" value="Unassembled WGS sequence"/>
</dbReference>
<feature type="region of interest" description="Disordered" evidence="1">
    <location>
        <begin position="1"/>
        <end position="20"/>
    </location>
</feature>
<reference evidence="2 3" key="1">
    <citation type="submission" date="2018-06" db="EMBL/GenBank/DDBJ databases">
        <title>Comparative genomics reveals the genomic features of Rhizophagus irregularis, R. cerebriforme, R. diaphanum and Gigaspora rosea, and their symbiotic lifestyle signature.</title>
        <authorList>
            <person name="Morin E."/>
            <person name="San Clemente H."/>
            <person name="Chen E.C.H."/>
            <person name="De La Providencia I."/>
            <person name="Hainaut M."/>
            <person name="Kuo A."/>
            <person name="Kohler A."/>
            <person name="Murat C."/>
            <person name="Tang N."/>
            <person name="Roy S."/>
            <person name="Loubradou J."/>
            <person name="Henrissat B."/>
            <person name="Grigoriev I.V."/>
            <person name="Corradi N."/>
            <person name="Roux C."/>
            <person name="Martin F.M."/>
        </authorList>
    </citation>
    <scope>NUCLEOTIDE SEQUENCE [LARGE SCALE GENOMIC DNA]</scope>
    <source>
        <strain evidence="2 3">DAOM 194757</strain>
    </source>
</reference>
<name>A0A397UGJ7_9GLOM</name>
<dbReference type="EMBL" id="QKWP01001469">
    <property type="protein sequence ID" value="RIB08731.1"/>
    <property type="molecule type" value="Genomic_DNA"/>
</dbReference>
<keyword evidence="3" id="KW-1185">Reference proteome</keyword>
<comment type="caution">
    <text evidence="2">The sequence shown here is derived from an EMBL/GenBank/DDBJ whole genome shotgun (WGS) entry which is preliminary data.</text>
</comment>
<sequence>MNEHSRRDKNLSKGPRIPESKREQPIKEVIHMLEANNAILADCFVYLIKLAVSITNLPEANTFKISAIYIFNQRYDEFLHPLYILAYYIHPQYRGKGLKDNGFHQAALTSIELWQNLGHTKSESDELVAQMRRFEANLPPFDLPYVPNIDTPKI</sequence>